<dbReference type="InterPro" id="IPR035965">
    <property type="entry name" value="PAS-like_dom_sf"/>
</dbReference>
<evidence type="ECO:0000256" key="3">
    <source>
        <dbReference type="ARBA" id="ARBA00022801"/>
    </source>
</evidence>
<dbReference type="SUPFAM" id="SSF55781">
    <property type="entry name" value="GAF domain-like"/>
    <property type="match status" value="1"/>
</dbReference>
<keyword evidence="8" id="KW-1185">Reference proteome</keyword>
<dbReference type="InterPro" id="IPR003018">
    <property type="entry name" value="GAF"/>
</dbReference>
<sequence length="816" mass="86969">MTDESGDRPVLEATVDRLRAEIEGLRAAMRTRGVIEMAKGVLVARQQCTPDEAFAQLSAESQRQNRRLVEVAADLLGVAAPPEPPSGPRRTTTPPLRIMTEHPRAAGRAGAAAAGAGPASGPDPAALDRAARFHLAASALATAETPDDLARRLHEVALATLGVGAVVLALLEPDGALRLTGSHGVPAQQLSQWQRIPPRTAVPLTEAAHRGTTVWVHDRTEFAARYPDLPGEDLIPGRTVCALPLRTGGRVIGAMKLGWPREYRTDPAAAAYLETIARLVAAELPRVVADAQQGTGHRESASTPWFRAVLDGLLDPVLVLGAVRETDGTVVDLVVEHANTATVDLAGRVRADLVGRRLTELYPGMVASGVFRRLLDVVTGMEPFRGTAERYVENVQGTLRSSVMTLTAVPFLDGALLSWHAHDELDRNAAHLEQAQRLARVGTWSWRPGTDAPTCSAETLRLLGVTDREPGPVEAGRLLAAVAPADRPAVREAAEALLAAGAPVTLEFEVPSDTGFRSLRALAEATSAGDGVVAVDGVVQDVTLRRRTEQALSAARDQLAEQRRRTDEERHVVEALQRALMAAPAGPPSDHVEFAARYVPAEHGSKVGGDWYDVLELPDRTVLFTVGDVSGHGIGAAAGMARLRHALRGLAYDGGDPAQILGRLNRMLCHEHADFIATVLCGRLDPRTGRLVWARAGHLPPVVVGHDGTAHALGQPDGLVLGVVPTARYATAETVLEPGRTLVLYTDGVVERRGSELGAGVTRLLRALDEYRAPDLEGRLDHVLRRLGLPNPLDDACLVALRLRRAASSDDTGRTA</sequence>
<gene>
    <name evidence="7" type="ORF">GCM10023235_75550</name>
</gene>
<dbReference type="InterPro" id="IPR052016">
    <property type="entry name" value="Bact_Sigma-Reg"/>
</dbReference>
<dbReference type="SMART" id="SM00331">
    <property type="entry name" value="PP2C_SIG"/>
    <property type="match status" value="1"/>
</dbReference>
<accession>A0ABP9ERG6</accession>
<dbReference type="SUPFAM" id="SSF55785">
    <property type="entry name" value="PYP-like sensor domain (PAS domain)"/>
    <property type="match status" value="2"/>
</dbReference>
<evidence type="ECO:0000313" key="7">
    <source>
        <dbReference type="EMBL" id="GAA4883758.1"/>
    </source>
</evidence>
<keyword evidence="1" id="KW-0808">Transferase</keyword>
<dbReference type="InterPro" id="IPR001932">
    <property type="entry name" value="PPM-type_phosphatase-like_dom"/>
</dbReference>
<dbReference type="Gene3D" id="3.30.450.20">
    <property type="entry name" value="PAS domain"/>
    <property type="match status" value="2"/>
</dbReference>
<dbReference type="SUPFAM" id="SSF52172">
    <property type="entry name" value="CheY-like"/>
    <property type="match status" value="1"/>
</dbReference>
<protein>
    <submittedName>
        <fullName evidence="7">SpoIIE family protein phosphatase</fullName>
    </submittedName>
</protein>
<evidence type="ECO:0000256" key="4">
    <source>
        <dbReference type="ARBA" id="ARBA00023015"/>
    </source>
</evidence>
<dbReference type="PANTHER" id="PTHR43156">
    <property type="entry name" value="STAGE II SPORULATION PROTEIN E-RELATED"/>
    <property type="match status" value="1"/>
</dbReference>
<dbReference type="InterPro" id="IPR005561">
    <property type="entry name" value="ANTAR"/>
</dbReference>
<name>A0ABP9ERG6_9ACTN</name>
<dbReference type="InterPro" id="IPR029016">
    <property type="entry name" value="GAF-like_dom_sf"/>
</dbReference>
<dbReference type="Pfam" id="PF13185">
    <property type="entry name" value="GAF_2"/>
    <property type="match status" value="1"/>
</dbReference>
<dbReference type="EMBL" id="BAABIS010000001">
    <property type="protein sequence ID" value="GAA4883758.1"/>
    <property type="molecule type" value="Genomic_DNA"/>
</dbReference>
<proteinExistence type="predicted"/>
<dbReference type="InterPro" id="IPR036457">
    <property type="entry name" value="PPM-type-like_dom_sf"/>
</dbReference>
<dbReference type="PROSITE" id="PS50921">
    <property type="entry name" value="ANTAR"/>
    <property type="match status" value="1"/>
</dbReference>
<dbReference type="Gene3D" id="3.60.40.10">
    <property type="entry name" value="PPM-type phosphatase domain"/>
    <property type="match status" value="1"/>
</dbReference>
<organism evidence="7 8">
    <name type="scientific">Kitasatospora terrestris</name>
    <dbReference type="NCBI Taxonomy" id="258051"/>
    <lineage>
        <taxon>Bacteria</taxon>
        <taxon>Bacillati</taxon>
        <taxon>Actinomycetota</taxon>
        <taxon>Actinomycetes</taxon>
        <taxon>Kitasatosporales</taxon>
        <taxon>Streptomycetaceae</taxon>
        <taxon>Kitasatospora</taxon>
    </lineage>
</organism>
<evidence type="ECO:0000259" key="6">
    <source>
        <dbReference type="PROSITE" id="PS50921"/>
    </source>
</evidence>
<dbReference type="SUPFAM" id="SSF81606">
    <property type="entry name" value="PP2C-like"/>
    <property type="match status" value="1"/>
</dbReference>
<keyword evidence="3" id="KW-0378">Hydrolase</keyword>
<evidence type="ECO:0000256" key="2">
    <source>
        <dbReference type="ARBA" id="ARBA00022777"/>
    </source>
</evidence>
<reference evidence="8" key="1">
    <citation type="journal article" date="2019" name="Int. J. Syst. Evol. Microbiol.">
        <title>The Global Catalogue of Microorganisms (GCM) 10K type strain sequencing project: providing services to taxonomists for standard genome sequencing and annotation.</title>
        <authorList>
            <consortium name="The Broad Institute Genomics Platform"/>
            <consortium name="The Broad Institute Genome Sequencing Center for Infectious Disease"/>
            <person name="Wu L."/>
            <person name="Ma J."/>
        </authorList>
    </citation>
    <scope>NUCLEOTIDE SEQUENCE [LARGE SCALE GENOMIC DNA]</scope>
    <source>
        <strain evidence="8">JCM 13006</strain>
    </source>
</reference>
<dbReference type="Gene3D" id="3.30.450.40">
    <property type="match status" value="1"/>
</dbReference>
<keyword evidence="2" id="KW-0418">Kinase</keyword>
<feature type="domain" description="ANTAR" evidence="6">
    <location>
        <begin position="15"/>
        <end position="76"/>
    </location>
</feature>
<dbReference type="InterPro" id="IPR036388">
    <property type="entry name" value="WH-like_DNA-bd_sf"/>
</dbReference>
<evidence type="ECO:0000313" key="8">
    <source>
        <dbReference type="Proteomes" id="UP001501752"/>
    </source>
</evidence>
<evidence type="ECO:0000256" key="1">
    <source>
        <dbReference type="ARBA" id="ARBA00022679"/>
    </source>
</evidence>
<keyword evidence="4" id="KW-0805">Transcription regulation</keyword>
<dbReference type="Pfam" id="PF07228">
    <property type="entry name" value="SpoIIE"/>
    <property type="match status" value="1"/>
</dbReference>
<dbReference type="RefSeq" id="WP_345701438.1">
    <property type="nucleotide sequence ID" value="NZ_BAABIS010000001.1"/>
</dbReference>
<keyword evidence="5" id="KW-0804">Transcription</keyword>
<dbReference type="InterPro" id="IPR011006">
    <property type="entry name" value="CheY-like_superfamily"/>
</dbReference>
<evidence type="ECO:0000256" key="5">
    <source>
        <dbReference type="ARBA" id="ARBA00023163"/>
    </source>
</evidence>
<comment type="caution">
    <text evidence="7">The sequence shown here is derived from an EMBL/GenBank/DDBJ whole genome shotgun (WGS) entry which is preliminary data.</text>
</comment>
<dbReference type="PANTHER" id="PTHR43156:SF2">
    <property type="entry name" value="STAGE II SPORULATION PROTEIN E"/>
    <property type="match status" value="1"/>
</dbReference>
<dbReference type="SMART" id="SM01012">
    <property type="entry name" value="ANTAR"/>
    <property type="match status" value="1"/>
</dbReference>
<dbReference type="Pfam" id="PF03861">
    <property type="entry name" value="ANTAR"/>
    <property type="match status" value="1"/>
</dbReference>
<dbReference type="Proteomes" id="UP001501752">
    <property type="component" value="Unassembled WGS sequence"/>
</dbReference>
<dbReference type="Gene3D" id="1.10.10.10">
    <property type="entry name" value="Winged helix-like DNA-binding domain superfamily/Winged helix DNA-binding domain"/>
    <property type="match status" value="1"/>
</dbReference>